<comment type="caution">
    <text evidence="6">The sequence shown here is derived from an EMBL/GenBank/DDBJ whole genome shotgun (WGS) entry which is preliminary data.</text>
</comment>
<dbReference type="EMBL" id="JBHMFC010000086">
    <property type="protein sequence ID" value="MFB9057679.1"/>
    <property type="molecule type" value="Genomic_DNA"/>
</dbReference>
<dbReference type="InterPro" id="IPR008969">
    <property type="entry name" value="CarboxyPept-like_regulatory"/>
</dbReference>
<reference evidence="6 7" key="1">
    <citation type="submission" date="2024-09" db="EMBL/GenBank/DDBJ databases">
        <authorList>
            <person name="Sun Q."/>
            <person name="Mori K."/>
        </authorList>
    </citation>
    <scope>NUCLEOTIDE SEQUENCE [LARGE SCALE GENOMIC DNA]</scope>
    <source>
        <strain evidence="6 7">CECT 8622</strain>
    </source>
</reference>
<organism evidence="6 7">
    <name type="scientific">Mariniflexile ostreae</name>
    <dbReference type="NCBI Taxonomy" id="1520892"/>
    <lineage>
        <taxon>Bacteria</taxon>
        <taxon>Pseudomonadati</taxon>
        <taxon>Bacteroidota</taxon>
        <taxon>Flavobacteriia</taxon>
        <taxon>Flavobacteriales</taxon>
        <taxon>Flavobacteriaceae</taxon>
        <taxon>Mariniflexile</taxon>
    </lineage>
</organism>
<feature type="signal peptide" evidence="4">
    <location>
        <begin position="1"/>
        <end position="19"/>
    </location>
</feature>
<evidence type="ECO:0000256" key="2">
    <source>
        <dbReference type="ARBA" id="ARBA00023136"/>
    </source>
</evidence>
<evidence type="ECO:0000313" key="6">
    <source>
        <dbReference type="EMBL" id="MFB9057679.1"/>
    </source>
</evidence>
<comment type="subcellular location">
    <subcellularLocation>
        <location evidence="1">Cell outer membrane</location>
    </subcellularLocation>
</comment>
<gene>
    <name evidence="6" type="ORF">ACFFU9_13105</name>
</gene>
<sequence length="812" mass="93481">MVVKLLISFLFLCALCGYGQNITVTGTLLDKDNGSIAYANIILHDENASIVSGTISEDNGFFTLKNVKPGSYLMIISYLGFKSYKKTMLLAKDVNLEPIILEDLTEELEGVTIVAKRPTIKRLVDRLVFNVENSTLSDNNVLDILKYTPGVMINDDKIMVKNGVPTVYINDKRIHLSSTEVLQLLEGTSASNIKSIEVITNPPAKYEAEGGAVLNIITKKNLITGYNGTVFGNYKYGSKYAKYAFGTSHFFKTKKLNTYFNYSISPKKDYKNNTEYINFIDNNDDLVSSWETNYNKTIEASNHNISASIDFDLDKKNTISLSTNMLLQPRRNSKTDVNSLTEVYSPMGIIDSTFRTVNKSVNEGVNLGFTLDYIHKMDREGEKISSSVHYTNYDLSSFQNVETGYFFPNNIISFRDNFFETFSSQKIKLYTGQLDYELPINNSTQFEAGLKISKINSKSIIKQMVFNNDEKEEDTQNSDTFLYDEGNYAAYSSYSSETDTWSLKTGLRLEYTSITSQSLSINQENTQDYFKFFPSLHFLYKLNDKNTAYFQYNRRIYRPRYEELNPFKFFLNDNVYVQGDPKLKPQIDDVLTLGYTFNKKHTFELYYRFEKDPTLEIVFQDNNNTFLKYINTNIDTSISYGLDFTTYTQLANRWNLYLLSSLFYYENQFFALESGGVLEKNDKWSVYAEIVNYFTFLKDSSLTADVSFLYISPFADGPSIISDRLALDIHIRKTIWNNKGSISMGVTDIFNTQNYNQTTKYLNQDVFLKSRIENRLFTLGFNYKFGNTKLKRTVKETQSEERNRLQSKKDTN</sequence>
<dbReference type="Pfam" id="PF13620">
    <property type="entry name" value="CarboxypepD_reg"/>
    <property type="match status" value="1"/>
</dbReference>
<dbReference type="InterPro" id="IPR036942">
    <property type="entry name" value="Beta-barrel_TonB_sf"/>
</dbReference>
<keyword evidence="3" id="KW-0998">Cell outer membrane</keyword>
<dbReference type="PANTHER" id="PTHR40980">
    <property type="entry name" value="PLUG DOMAIN-CONTAINING PROTEIN"/>
    <property type="match status" value="1"/>
</dbReference>
<dbReference type="Proteomes" id="UP001589585">
    <property type="component" value="Unassembled WGS sequence"/>
</dbReference>
<feature type="domain" description="Outer membrane protein beta-barrel" evidence="5">
    <location>
        <begin position="375"/>
        <end position="783"/>
    </location>
</feature>
<evidence type="ECO:0000313" key="7">
    <source>
        <dbReference type="Proteomes" id="UP001589585"/>
    </source>
</evidence>
<dbReference type="Gene3D" id="2.40.170.20">
    <property type="entry name" value="TonB-dependent receptor, beta-barrel domain"/>
    <property type="match status" value="1"/>
</dbReference>
<dbReference type="RefSeq" id="WP_379861924.1">
    <property type="nucleotide sequence ID" value="NZ_JBHMFC010000086.1"/>
</dbReference>
<proteinExistence type="predicted"/>
<dbReference type="SUPFAM" id="SSF49464">
    <property type="entry name" value="Carboxypeptidase regulatory domain-like"/>
    <property type="match status" value="1"/>
</dbReference>
<evidence type="ECO:0000256" key="4">
    <source>
        <dbReference type="SAM" id="SignalP"/>
    </source>
</evidence>
<dbReference type="Gene3D" id="2.60.40.1120">
    <property type="entry name" value="Carboxypeptidase-like, regulatory domain"/>
    <property type="match status" value="1"/>
</dbReference>
<keyword evidence="4" id="KW-0732">Signal</keyword>
<keyword evidence="2" id="KW-0472">Membrane</keyword>
<evidence type="ECO:0000256" key="3">
    <source>
        <dbReference type="ARBA" id="ARBA00023237"/>
    </source>
</evidence>
<keyword evidence="7" id="KW-1185">Reference proteome</keyword>
<name>A0ABV5FE94_9FLAO</name>
<dbReference type="SUPFAM" id="SSF56935">
    <property type="entry name" value="Porins"/>
    <property type="match status" value="1"/>
</dbReference>
<evidence type="ECO:0000256" key="1">
    <source>
        <dbReference type="ARBA" id="ARBA00004442"/>
    </source>
</evidence>
<dbReference type="InterPro" id="IPR041700">
    <property type="entry name" value="OMP_b-brl_3"/>
</dbReference>
<evidence type="ECO:0000259" key="5">
    <source>
        <dbReference type="Pfam" id="PF14905"/>
    </source>
</evidence>
<protein>
    <submittedName>
        <fullName evidence="6">Outer membrane beta-barrel protein</fullName>
    </submittedName>
</protein>
<feature type="chain" id="PRO_5046286721" evidence="4">
    <location>
        <begin position="20"/>
        <end position="812"/>
    </location>
</feature>
<dbReference type="PANTHER" id="PTHR40980:SF4">
    <property type="entry name" value="TONB-DEPENDENT RECEPTOR-LIKE BETA-BARREL DOMAIN-CONTAINING PROTEIN"/>
    <property type="match status" value="1"/>
</dbReference>
<dbReference type="Pfam" id="PF14905">
    <property type="entry name" value="OMP_b-brl_3"/>
    <property type="match status" value="1"/>
</dbReference>
<accession>A0ABV5FE94</accession>